<gene>
    <name evidence="7" type="ORF">ABF77_05790</name>
</gene>
<keyword evidence="4" id="KW-0281">Fimbrium</keyword>
<reference evidence="7 8" key="1">
    <citation type="submission" date="2015-06" db="EMBL/GenBank/DDBJ databases">
        <authorList>
            <person name="Adams M."/>
            <person name="Sutton G."/>
            <person name="Nelson K."/>
            <person name="Bonomo R."/>
            <person name="McCorrison J."/>
            <person name="Sanka R."/>
            <person name="Brinkac L."/>
            <person name="Nierman W."/>
        </authorList>
    </citation>
    <scope>NUCLEOTIDE SEQUENCE [LARGE SCALE GENOMIC DNA]</scope>
    <source>
        <strain evidence="7 8">GN02692</strain>
    </source>
</reference>
<evidence type="ECO:0000256" key="2">
    <source>
        <dbReference type="ARBA" id="ARBA00006671"/>
    </source>
</evidence>
<comment type="subcellular location">
    <subcellularLocation>
        <location evidence="1">Fimbrium</location>
    </subcellularLocation>
</comment>
<dbReference type="InterPro" id="IPR008966">
    <property type="entry name" value="Adhesion_dom_sf"/>
</dbReference>
<evidence type="ECO:0000259" key="5">
    <source>
        <dbReference type="Pfam" id="PF00419"/>
    </source>
</evidence>
<accession>A0A837LI39</accession>
<feature type="domain" description="Fimbrial-type adhesion" evidence="5">
    <location>
        <begin position="98"/>
        <end position="238"/>
    </location>
</feature>
<evidence type="ECO:0000256" key="1">
    <source>
        <dbReference type="ARBA" id="ARBA00004561"/>
    </source>
</evidence>
<evidence type="ECO:0008006" key="9">
    <source>
        <dbReference type="Google" id="ProtNLM"/>
    </source>
</evidence>
<dbReference type="Pfam" id="PF00419">
    <property type="entry name" value="Fimbrial"/>
    <property type="match status" value="1"/>
</dbReference>
<comment type="similarity">
    <text evidence="2">Belongs to the fimbrial protein family.</text>
</comment>
<dbReference type="SUPFAM" id="SSF49401">
    <property type="entry name" value="Bacterial adhesins"/>
    <property type="match status" value="1"/>
</dbReference>
<evidence type="ECO:0000256" key="4">
    <source>
        <dbReference type="ARBA" id="ARBA00023263"/>
    </source>
</evidence>
<name>A0A837LI39_9ENTR</name>
<sequence length="238" mass="25719">MFDVGIFTNESEISHVYETNIQGVGIRVSEVYGEIRNERLTEFGRWQSVSWVKAELVKTEGEAQSGSLNSGLIMRWDAGDGPNSALTLPVMKVFLSGGNVTALACSLQSGTSLAFPMGNVPADEFNRTGTVSNTTRTTNLKLDCDQDANVNIRLNGKQNPDTADNSVLALTDEENAATGIGIQLLYNNEPLKINEMLNLNKSAGGPESYPITARYIQTKDVIHAGKANAIATLDVTYQ</sequence>
<organism evidence="7 8">
    <name type="scientific">Enterobacter roggenkampii</name>
    <dbReference type="NCBI Taxonomy" id="1812935"/>
    <lineage>
        <taxon>Bacteria</taxon>
        <taxon>Pseudomonadati</taxon>
        <taxon>Pseudomonadota</taxon>
        <taxon>Gammaproteobacteria</taxon>
        <taxon>Enterobacterales</taxon>
        <taxon>Enterobacteriaceae</taxon>
        <taxon>Enterobacter</taxon>
        <taxon>Enterobacter cloacae complex</taxon>
    </lineage>
</organism>
<dbReference type="Gene3D" id="2.60.40.3310">
    <property type="match status" value="1"/>
</dbReference>
<dbReference type="Gene3D" id="2.60.40.1090">
    <property type="entry name" value="Fimbrial-type adhesion domain"/>
    <property type="match status" value="1"/>
</dbReference>
<dbReference type="Proteomes" id="UP000036013">
    <property type="component" value="Unassembled WGS sequence"/>
</dbReference>
<dbReference type="InterPro" id="IPR036937">
    <property type="entry name" value="Adhesion_dom_fimbrial_sf"/>
</dbReference>
<protein>
    <recommendedName>
        <fullName evidence="9">Fimbrial protein</fullName>
    </recommendedName>
</protein>
<evidence type="ECO:0000313" key="7">
    <source>
        <dbReference type="EMBL" id="KLQ06389.1"/>
    </source>
</evidence>
<keyword evidence="3" id="KW-0732">Signal</keyword>
<feature type="domain" description="MrkD-like receptor binding" evidence="6">
    <location>
        <begin position="13"/>
        <end position="86"/>
    </location>
</feature>
<dbReference type="PANTHER" id="PTHR33420">
    <property type="entry name" value="FIMBRIAL SUBUNIT ELFA-RELATED"/>
    <property type="match status" value="1"/>
</dbReference>
<evidence type="ECO:0000313" key="8">
    <source>
        <dbReference type="Proteomes" id="UP000036013"/>
    </source>
</evidence>
<evidence type="ECO:0000256" key="3">
    <source>
        <dbReference type="ARBA" id="ARBA00022729"/>
    </source>
</evidence>
<evidence type="ECO:0000259" key="6">
    <source>
        <dbReference type="Pfam" id="PF22003"/>
    </source>
</evidence>
<dbReference type="InterPro" id="IPR054160">
    <property type="entry name" value="MrkD_recept-bd"/>
</dbReference>
<dbReference type="Pfam" id="PF22003">
    <property type="entry name" value="MrkDrd"/>
    <property type="match status" value="1"/>
</dbReference>
<dbReference type="GO" id="GO:0043709">
    <property type="term" value="P:cell adhesion involved in single-species biofilm formation"/>
    <property type="evidence" value="ECO:0007669"/>
    <property type="project" value="TreeGrafter"/>
</dbReference>
<comment type="caution">
    <text evidence="7">The sequence shown here is derived from an EMBL/GenBank/DDBJ whole genome shotgun (WGS) entry which is preliminary data.</text>
</comment>
<dbReference type="InterPro" id="IPR050263">
    <property type="entry name" value="Bact_Fimbrial_Adh_Pro"/>
</dbReference>
<proteinExistence type="inferred from homology"/>
<dbReference type="AlphaFoldDB" id="A0A837LI39"/>
<dbReference type="InterPro" id="IPR000259">
    <property type="entry name" value="Adhesion_dom_fimbrial"/>
</dbReference>
<dbReference type="EMBL" id="LEDI01000010">
    <property type="protein sequence ID" value="KLQ06389.1"/>
    <property type="molecule type" value="Genomic_DNA"/>
</dbReference>
<dbReference type="PANTHER" id="PTHR33420:SF12">
    <property type="entry name" value="FIMBRIN-LIKE PROTEIN FIMI-RELATED"/>
    <property type="match status" value="1"/>
</dbReference>
<dbReference type="GO" id="GO:0009289">
    <property type="term" value="C:pilus"/>
    <property type="evidence" value="ECO:0007669"/>
    <property type="project" value="UniProtKB-SubCell"/>
</dbReference>